<accession>A0A4U0ZLQ1</accession>
<dbReference type="NCBIfam" id="NF038123">
    <property type="entry name" value="NF038123_dom"/>
    <property type="match status" value="1"/>
</dbReference>
<evidence type="ECO:0000313" key="3">
    <source>
        <dbReference type="Proteomes" id="UP000305471"/>
    </source>
</evidence>
<feature type="domain" description="Spondin" evidence="1">
    <location>
        <begin position="24"/>
        <end position="141"/>
    </location>
</feature>
<reference evidence="2 3" key="1">
    <citation type="submission" date="2019-04" db="EMBL/GenBank/DDBJ databases">
        <title>Alteromonas portus sp. nov., an alginate lyase-excreting marine bacterium.</title>
        <authorList>
            <person name="Huang H."/>
            <person name="Mo K."/>
            <person name="Bao S."/>
        </authorList>
    </citation>
    <scope>NUCLEOTIDE SEQUENCE [LARGE SCALE GENOMIC DNA]</scope>
    <source>
        <strain evidence="2 3">HB161718</strain>
    </source>
</reference>
<protein>
    <recommendedName>
        <fullName evidence="1">Spondin domain-containing protein</fullName>
    </recommendedName>
</protein>
<gene>
    <name evidence="2" type="ORF">E5672_01035</name>
</gene>
<evidence type="ECO:0000313" key="2">
    <source>
        <dbReference type="EMBL" id="TKB05274.1"/>
    </source>
</evidence>
<organism evidence="2 3">
    <name type="scientific">Alteromonas portus</name>
    <dbReference type="NCBI Taxonomy" id="2565549"/>
    <lineage>
        <taxon>Bacteria</taxon>
        <taxon>Pseudomonadati</taxon>
        <taxon>Pseudomonadota</taxon>
        <taxon>Gammaproteobacteria</taxon>
        <taxon>Alteromonadales</taxon>
        <taxon>Alteromonadaceae</taxon>
        <taxon>Alteromonas/Salinimonas group</taxon>
        <taxon>Alteromonas</taxon>
    </lineage>
</organism>
<proteinExistence type="predicted"/>
<dbReference type="Gene3D" id="2.60.40.2130">
    <property type="entry name" value="F-spondin domain"/>
    <property type="match status" value="1"/>
</dbReference>
<dbReference type="EMBL" id="SWCO01000001">
    <property type="protein sequence ID" value="TKB05274.1"/>
    <property type="molecule type" value="Genomic_DNA"/>
</dbReference>
<dbReference type="InterPro" id="IPR009465">
    <property type="entry name" value="Spondin_N"/>
</dbReference>
<dbReference type="InterPro" id="IPR038678">
    <property type="entry name" value="Spondin_N_sf"/>
</dbReference>
<name>A0A4U0ZLQ1_9ALTE</name>
<dbReference type="AlphaFoldDB" id="A0A4U0ZLQ1"/>
<comment type="caution">
    <text evidence="2">The sequence shown here is derived from an EMBL/GenBank/DDBJ whole genome shotgun (WGS) entry which is preliminary data.</text>
</comment>
<dbReference type="Pfam" id="PF06468">
    <property type="entry name" value="Spond_N"/>
    <property type="match status" value="1"/>
</dbReference>
<keyword evidence="3" id="KW-1185">Reference proteome</keyword>
<dbReference type="OrthoDB" id="264824at2"/>
<evidence type="ECO:0000259" key="1">
    <source>
        <dbReference type="Pfam" id="PF06468"/>
    </source>
</evidence>
<dbReference type="Proteomes" id="UP000305471">
    <property type="component" value="Unassembled WGS sequence"/>
</dbReference>
<sequence>MGVSGYSQAVDLEVSVQNLTQGIYFAPLLVTAHSPDQSLFELGEEASAEIQAMAEGGDISGLEAIADAISANTSANPNEGPLGPAESTTAMVYPDEGNTVLSIVGMIVPSNDGFIGLDNWTIPEEPGTYTLYLNGYDAGTEVNDEVRGSGMPGEPGLGVPPFLEDKVGFNATGVTSTLSNNYIHVHPGSLGDDDLEGGVSDLDNAVFRWLNPVAKVTIVVTE</sequence>